<keyword evidence="3" id="KW-1185">Reference proteome</keyword>
<reference evidence="2 3" key="1">
    <citation type="submission" date="2019-02" db="EMBL/GenBank/DDBJ databases">
        <title>Deep-cultivation of Planctomycetes and their phenomic and genomic characterization uncovers novel biology.</title>
        <authorList>
            <person name="Wiegand S."/>
            <person name="Jogler M."/>
            <person name="Boedeker C."/>
            <person name="Pinto D."/>
            <person name="Vollmers J."/>
            <person name="Rivas-Marin E."/>
            <person name="Kohn T."/>
            <person name="Peeters S.H."/>
            <person name="Heuer A."/>
            <person name="Rast P."/>
            <person name="Oberbeckmann S."/>
            <person name="Bunk B."/>
            <person name="Jeske O."/>
            <person name="Meyerdierks A."/>
            <person name="Storesund J.E."/>
            <person name="Kallscheuer N."/>
            <person name="Luecker S."/>
            <person name="Lage O.M."/>
            <person name="Pohl T."/>
            <person name="Merkel B.J."/>
            <person name="Hornburger P."/>
            <person name="Mueller R.-W."/>
            <person name="Bruemmer F."/>
            <person name="Labrenz M."/>
            <person name="Spormann A.M."/>
            <person name="Op den Camp H."/>
            <person name="Overmann J."/>
            <person name="Amann R."/>
            <person name="Jetten M.S.M."/>
            <person name="Mascher T."/>
            <person name="Medema M.H."/>
            <person name="Devos D.P."/>
            <person name="Kaster A.-K."/>
            <person name="Ovreas L."/>
            <person name="Rohde M."/>
            <person name="Galperin M.Y."/>
            <person name="Jogler C."/>
        </authorList>
    </citation>
    <scope>NUCLEOTIDE SEQUENCE [LARGE SCALE GENOMIC DNA]</scope>
    <source>
        <strain evidence="2 3">Mal4</strain>
    </source>
</reference>
<dbReference type="AlphaFoldDB" id="A0A517Z6T9"/>
<feature type="region of interest" description="Disordered" evidence="1">
    <location>
        <begin position="1"/>
        <end position="51"/>
    </location>
</feature>
<dbReference type="KEGG" id="mri:Mal4_24770"/>
<gene>
    <name evidence="2" type="ORF">Mal4_24770</name>
</gene>
<accession>A0A517Z6T9</accession>
<evidence type="ECO:0000313" key="3">
    <source>
        <dbReference type="Proteomes" id="UP000320496"/>
    </source>
</evidence>
<sequence length="221" mass="26385">MHASRSRDRKLSRQPARHARRSSLRRGGTVRPAFRNRRPAPEPIRVPFDSPEPWFEPEGGPLRIRVESAGTGYVHAVTADQIRQRLDMLPARFRRQVEVVQLSRMTRKRALFARYGLQWGTAAYLYPVEETLVECYRRPPLPQQQIEAKMFGGRWRQKGNRWELVWTPQAVRDFYLHSVLIHEVGHIVDQRNVRSVERERFADWFAIEYGYKVWRRTQRRR</sequence>
<feature type="compositionally biased region" description="Basic residues" evidence="1">
    <location>
        <begin position="12"/>
        <end position="24"/>
    </location>
</feature>
<evidence type="ECO:0000256" key="1">
    <source>
        <dbReference type="SAM" id="MobiDB-lite"/>
    </source>
</evidence>
<dbReference type="OrthoDB" id="2989328at2"/>
<proteinExistence type="predicted"/>
<name>A0A517Z6T9_9PLAN</name>
<protein>
    <submittedName>
        <fullName evidence="2">Uncharacterized protein</fullName>
    </submittedName>
</protein>
<feature type="compositionally biased region" description="Basic and acidic residues" evidence="1">
    <location>
        <begin position="1"/>
        <end position="11"/>
    </location>
</feature>
<dbReference type="Proteomes" id="UP000320496">
    <property type="component" value="Chromosome"/>
</dbReference>
<dbReference type="EMBL" id="CP036275">
    <property type="protein sequence ID" value="QDU38154.1"/>
    <property type="molecule type" value="Genomic_DNA"/>
</dbReference>
<dbReference type="RefSeq" id="WP_145369468.1">
    <property type="nucleotide sequence ID" value="NZ_CP036275.1"/>
</dbReference>
<organism evidence="2 3">
    <name type="scientific">Maioricimonas rarisocia</name>
    <dbReference type="NCBI Taxonomy" id="2528026"/>
    <lineage>
        <taxon>Bacteria</taxon>
        <taxon>Pseudomonadati</taxon>
        <taxon>Planctomycetota</taxon>
        <taxon>Planctomycetia</taxon>
        <taxon>Planctomycetales</taxon>
        <taxon>Planctomycetaceae</taxon>
        <taxon>Maioricimonas</taxon>
    </lineage>
</organism>
<evidence type="ECO:0000313" key="2">
    <source>
        <dbReference type="EMBL" id="QDU38154.1"/>
    </source>
</evidence>